<organism evidence="1 2">
    <name type="scientific">Brassica carinata</name>
    <name type="common">Ethiopian mustard</name>
    <name type="synonym">Abyssinian cabbage</name>
    <dbReference type="NCBI Taxonomy" id="52824"/>
    <lineage>
        <taxon>Eukaryota</taxon>
        <taxon>Viridiplantae</taxon>
        <taxon>Streptophyta</taxon>
        <taxon>Embryophyta</taxon>
        <taxon>Tracheophyta</taxon>
        <taxon>Spermatophyta</taxon>
        <taxon>Magnoliopsida</taxon>
        <taxon>eudicotyledons</taxon>
        <taxon>Gunneridae</taxon>
        <taxon>Pentapetalae</taxon>
        <taxon>rosids</taxon>
        <taxon>malvids</taxon>
        <taxon>Brassicales</taxon>
        <taxon>Brassicaceae</taxon>
        <taxon>Brassiceae</taxon>
        <taxon>Brassica</taxon>
    </lineage>
</organism>
<accession>A0A8X7UY27</accession>
<evidence type="ECO:0000313" key="1">
    <source>
        <dbReference type="EMBL" id="KAG2293986.1"/>
    </source>
</evidence>
<sequence>MRVGSFFSRCCRPSFEDSVAARDESRDCIRVSLVVSVSWNRALDCGSALVTLFSHNKSSSGGGVASV</sequence>
<name>A0A8X7UY27_BRACI</name>
<dbReference type="AlphaFoldDB" id="A0A8X7UY27"/>
<proteinExistence type="predicted"/>
<evidence type="ECO:0000313" key="2">
    <source>
        <dbReference type="Proteomes" id="UP000886595"/>
    </source>
</evidence>
<reference evidence="1 2" key="1">
    <citation type="submission" date="2020-02" db="EMBL/GenBank/DDBJ databases">
        <authorList>
            <person name="Ma Q."/>
            <person name="Huang Y."/>
            <person name="Song X."/>
            <person name="Pei D."/>
        </authorList>
    </citation>
    <scope>NUCLEOTIDE SEQUENCE [LARGE SCALE GENOMIC DNA]</scope>
    <source>
        <strain evidence="1">Sxm20200214</strain>
        <tissue evidence="1">Leaf</tissue>
    </source>
</reference>
<dbReference type="EMBL" id="JAAMPC010000009">
    <property type="protein sequence ID" value="KAG2293986.1"/>
    <property type="molecule type" value="Genomic_DNA"/>
</dbReference>
<keyword evidence="2" id="KW-1185">Reference proteome</keyword>
<comment type="caution">
    <text evidence="1">The sequence shown here is derived from an EMBL/GenBank/DDBJ whole genome shotgun (WGS) entry which is preliminary data.</text>
</comment>
<protein>
    <submittedName>
        <fullName evidence="1">Uncharacterized protein</fullName>
    </submittedName>
</protein>
<dbReference type="Proteomes" id="UP000886595">
    <property type="component" value="Unassembled WGS sequence"/>
</dbReference>
<gene>
    <name evidence="1" type="ORF">Bca52824_040655</name>
</gene>